<dbReference type="GO" id="GO:0008831">
    <property type="term" value="F:dTDP-4-dehydrorhamnose reductase activity"/>
    <property type="evidence" value="ECO:0007669"/>
    <property type="project" value="UniProtKB-EC"/>
</dbReference>
<dbReference type="CDD" id="cd05254">
    <property type="entry name" value="dTDP_HR_like_SDR_e"/>
    <property type="match status" value="1"/>
</dbReference>
<proteinExistence type="inferred from homology"/>
<dbReference type="Proteomes" id="UP000280296">
    <property type="component" value="Unassembled WGS sequence"/>
</dbReference>
<dbReference type="UniPathway" id="UPA00124"/>
<dbReference type="InterPro" id="IPR036291">
    <property type="entry name" value="NAD(P)-bd_dom_sf"/>
</dbReference>
<dbReference type="PANTHER" id="PTHR10491:SF4">
    <property type="entry name" value="METHIONINE ADENOSYLTRANSFERASE 2 SUBUNIT BETA"/>
    <property type="match status" value="1"/>
</dbReference>
<reference evidence="8 9" key="1">
    <citation type="submission" date="2018-12" db="EMBL/GenBank/DDBJ databases">
        <authorList>
            <person name="Toschakov S.V."/>
        </authorList>
    </citation>
    <scope>NUCLEOTIDE SEQUENCE [LARGE SCALE GENOMIC DNA]</scope>
    <source>
        <strain evidence="8 9">GM2012</strain>
    </source>
</reference>
<evidence type="ECO:0000259" key="7">
    <source>
        <dbReference type="Pfam" id="PF04321"/>
    </source>
</evidence>
<evidence type="ECO:0000256" key="4">
    <source>
        <dbReference type="ARBA" id="ARBA00017099"/>
    </source>
</evidence>
<comment type="function">
    <text evidence="6">Catalyzes the reduction of dTDP-6-deoxy-L-lyxo-4-hexulose to yield dTDP-L-rhamnose.</text>
</comment>
<evidence type="ECO:0000256" key="3">
    <source>
        <dbReference type="ARBA" id="ARBA00012929"/>
    </source>
</evidence>
<feature type="domain" description="RmlD-like substrate binding" evidence="7">
    <location>
        <begin position="7"/>
        <end position="293"/>
    </location>
</feature>
<comment type="catalytic activity">
    <reaction evidence="5">
        <text>dTDP-beta-L-rhamnose + NADP(+) = dTDP-4-dehydro-beta-L-rhamnose + NADPH + H(+)</text>
        <dbReference type="Rhea" id="RHEA:21796"/>
        <dbReference type="ChEBI" id="CHEBI:15378"/>
        <dbReference type="ChEBI" id="CHEBI:57510"/>
        <dbReference type="ChEBI" id="CHEBI:57783"/>
        <dbReference type="ChEBI" id="CHEBI:58349"/>
        <dbReference type="ChEBI" id="CHEBI:62830"/>
        <dbReference type="EC" id="1.1.1.133"/>
    </reaction>
</comment>
<dbReference type="AlphaFoldDB" id="A0A432MQ41"/>
<gene>
    <name evidence="8" type="ORF">TsocGM_00115</name>
</gene>
<dbReference type="InterPro" id="IPR029903">
    <property type="entry name" value="RmlD-like-bd"/>
</dbReference>
<accession>A0A432MQ41</accession>
<reference evidence="8 9" key="2">
    <citation type="submission" date="2019-01" db="EMBL/GenBank/DDBJ databases">
        <title>Tautonia sociabilis, a novel thermotolerant planctomycete of Isosphaeraceae family, isolated from a 4000 m deep subterranean habitat.</title>
        <authorList>
            <person name="Kovaleva O.L."/>
            <person name="Elcheninov A.G."/>
            <person name="Van Heerden E."/>
            <person name="Toshchakov S.V."/>
            <person name="Novikov A."/>
            <person name="Bonch-Osmolovskaya E.A."/>
            <person name="Kublanov I.V."/>
        </authorList>
    </citation>
    <scope>NUCLEOTIDE SEQUENCE [LARGE SCALE GENOMIC DNA]</scope>
    <source>
        <strain evidence="8 9">GM2012</strain>
    </source>
</reference>
<protein>
    <recommendedName>
        <fullName evidence="4 6">dTDP-4-dehydrorhamnose reductase</fullName>
        <ecNumber evidence="3 6">1.1.1.133</ecNumber>
    </recommendedName>
</protein>
<dbReference type="EMBL" id="RYZH01000001">
    <property type="protein sequence ID" value="RUL89613.1"/>
    <property type="molecule type" value="Genomic_DNA"/>
</dbReference>
<dbReference type="Pfam" id="PF04321">
    <property type="entry name" value="RmlD_sub_bind"/>
    <property type="match status" value="1"/>
</dbReference>
<evidence type="ECO:0000256" key="2">
    <source>
        <dbReference type="ARBA" id="ARBA00010944"/>
    </source>
</evidence>
<comment type="similarity">
    <text evidence="2 6">Belongs to the dTDP-4-dehydrorhamnose reductase family.</text>
</comment>
<name>A0A432MQ41_9BACT</name>
<evidence type="ECO:0000313" key="8">
    <source>
        <dbReference type="EMBL" id="RUL89613.1"/>
    </source>
</evidence>
<keyword evidence="9" id="KW-1185">Reference proteome</keyword>
<dbReference type="EC" id="1.1.1.133" evidence="3 6"/>
<organism evidence="8 9">
    <name type="scientific">Tautonia sociabilis</name>
    <dbReference type="NCBI Taxonomy" id="2080755"/>
    <lineage>
        <taxon>Bacteria</taxon>
        <taxon>Pseudomonadati</taxon>
        <taxon>Planctomycetota</taxon>
        <taxon>Planctomycetia</taxon>
        <taxon>Isosphaerales</taxon>
        <taxon>Isosphaeraceae</taxon>
        <taxon>Tautonia</taxon>
    </lineage>
</organism>
<dbReference type="InterPro" id="IPR005913">
    <property type="entry name" value="dTDP_dehydrorham_reduct"/>
</dbReference>
<keyword evidence="6" id="KW-0560">Oxidoreductase</keyword>
<comment type="caution">
    <text evidence="8">The sequence shown here is derived from an EMBL/GenBank/DDBJ whole genome shotgun (WGS) entry which is preliminary data.</text>
</comment>
<dbReference type="OrthoDB" id="9803892at2"/>
<dbReference type="Gene3D" id="3.40.50.720">
    <property type="entry name" value="NAD(P)-binding Rossmann-like Domain"/>
    <property type="match status" value="1"/>
</dbReference>
<evidence type="ECO:0000256" key="6">
    <source>
        <dbReference type="RuleBase" id="RU364082"/>
    </source>
</evidence>
<keyword evidence="6" id="KW-0521">NADP</keyword>
<evidence type="ECO:0000256" key="1">
    <source>
        <dbReference type="ARBA" id="ARBA00004781"/>
    </source>
</evidence>
<dbReference type="SUPFAM" id="SSF51735">
    <property type="entry name" value="NAD(P)-binding Rossmann-fold domains"/>
    <property type="match status" value="1"/>
</dbReference>
<dbReference type="GO" id="GO:0019305">
    <property type="term" value="P:dTDP-rhamnose biosynthetic process"/>
    <property type="evidence" value="ECO:0007669"/>
    <property type="project" value="UniProtKB-UniPathway"/>
</dbReference>
<evidence type="ECO:0000256" key="5">
    <source>
        <dbReference type="ARBA" id="ARBA00048200"/>
    </source>
</evidence>
<evidence type="ECO:0000313" key="9">
    <source>
        <dbReference type="Proteomes" id="UP000280296"/>
    </source>
</evidence>
<sequence>MVTVTRAIVIGGSGQIGGWLLRHLWDRGHEAVGTYATVPYPGLHPLQASDREAAARWLRDQRPDVVFYPAGFTFVDGCERDPEKARASNLEEPLNLARVAGDLGARFVYFSTDYVFSGRDGPDDENAPPDPPNVYGRAKLEAERAIADLLGDRALIARTSWVYGPERQGKNFAYQVVRRLIGGEPVMVPSDQVSSPSYGPDVALAAVRLVEDGHSGLFHVAGPEVISRLEFARGIAVGFGLDPSPIGSKPTAELSQGAPRPLRGGLATSKLAQALPGLMRPLSSSLQDFLQRLEAGEGWSDPRVRPSGP</sequence>
<dbReference type="PANTHER" id="PTHR10491">
    <property type="entry name" value="DTDP-4-DEHYDRORHAMNOSE REDUCTASE"/>
    <property type="match status" value="1"/>
</dbReference>
<comment type="pathway">
    <text evidence="1 6">Carbohydrate biosynthesis; dTDP-L-rhamnose biosynthesis.</text>
</comment>